<dbReference type="RefSeq" id="WP_184329671.1">
    <property type="nucleotide sequence ID" value="NZ_JACHHZ010000001.1"/>
</dbReference>
<evidence type="ECO:0000313" key="2">
    <source>
        <dbReference type="Proteomes" id="UP000588068"/>
    </source>
</evidence>
<sequence>MPDPVVPFYLDWKFWSFFTAALALLLSQLPPIHHWFRSSKIVVDTYTMIHVTHKIGNPNAQLQLSVRNTGRRTVRILGLELRFKRGDSVFVLPAINAAELQNDRPVMLGSFRLKVDEEWSRIVNFFPILSRQDDRSLRLAMSQIRADIVSKRAGLPQNAPEVAADQAVVAPLLAMFNSKFCWLPGEYDLDLVVKTEPAGVADTMRLRFTLFESDSDEMEKYAEKYQFGYDLLMNHADHQGILANISPRSA</sequence>
<comment type="caution">
    <text evidence="1">The sequence shown here is derived from an EMBL/GenBank/DDBJ whole genome shotgun (WGS) entry which is preliminary data.</text>
</comment>
<dbReference type="AlphaFoldDB" id="A0A841HIM2"/>
<name>A0A841HIM2_9GAMM</name>
<reference evidence="1 2" key="1">
    <citation type="submission" date="2020-08" db="EMBL/GenBank/DDBJ databases">
        <title>Genomic Encyclopedia of Type Strains, Phase IV (KMG-IV): sequencing the most valuable type-strain genomes for metagenomic binning, comparative biology and taxonomic classification.</title>
        <authorList>
            <person name="Goeker M."/>
        </authorList>
    </citation>
    <scope>NUCLEOTIDE SEQUENCE [LARGE SCALE GENOMIC DNA]</scope>
    <source>
        <strain evidence="1 2">DSM 26723</strain>
    </source>
</reference>
<protein>
    <submittedName>
        <fullName evidence="1">Uncharacterized protein</fullName>
    </submittedName>
</protein>
<accession>A0A841HIM2</accession>
<dbReference type="EMBL" id="JACHHZ010000001">
    <property type="protein sequence ID" value="MBB6091905.1"/>
    <property type="molecule type" value="Genomic_DNA"/>
</dbReference>
<organism evidence="1 2">
    <name type="scientific">Povalibacter uvarum</name>
    <dbReference type="NCBI Taxonomy" id="732238"/>
    <lineage>
        <taxon>Bacteria</taxon>
        <taxon>Pseudomonadati</taxon>
        <taxon>Pseudomonadota</taxon>
        <taxon>Gammaproteobacteria</taxon>
        <taxon>Steroidobacterales</taxon>
        <taxon>Steroidobacteraceae</taxon>
        <taxon>Povalibacter</taxon>
    </lineage>
</organism>
<gene>
    <name evidence="1" type="ORF">HNQ60_000751</name>
</gene>
<proteinExistence type="predicted"/>
<dbReference type="Proteomes" id="UP000588068">
    <property type="component" value="Unassembled WGS sequence"/>
</dbReference>
<keyword evidence="2" id="KW-1185">Reference proteome</keyword>
<evidence type="ECO:0000313" key="1">
    <source>
        <dbReference type="EMBL" id="MBB6091905.1"/>
    </source>
</evidence>